<organism evidence="6">
    <name type="scientific">marine sediment metagenome</name>
    <dbReference type="NCBI Taxonomy" id="412755"/>
    <lineage>
        <taxon>unclassified sequences</taxon>
        <taxon>metagenomes</taxon>
        <taxon>ecological metagenomes</taxon>
    </lineage>
</organism>
<protein>
    <recommendedName>
        <fullName evidence="7">Prenyltransferase</fullName>
    </recommendedName>
</protein>
<evidence type="ECO:0000256" key="1">
    <source>
        <dbReference type="ARBA" id="ARBA00004141"/>
    </source>
</evidence>
<keyword evidence="2 5" id="KW-0812">Transmembrane</keyword>
<feature type="non-terminal residue" evidence="6">
    <location>
        <position position="1"/>
    </location>
</feature>
<dbReference type="PANTHER" id="PTHR42723:SF1">
    <property type="entry name" value="CHLOROPHYLL SYNTHASE, CHLOROPLASTIC"/>
    <property type="match status" value="1"/>
</dbReference>
<evidence type="ECO:0000256" key="4">
    <source>
        <dbReference type="ARBA" id="ARBA00023136"/>
    </source>
</evidence>
<keyword evidence="3 5" id="KW-1133">Transmembrane helix</keyword>
<dbReference type="Gene3D" id="1.10.357.140">
    <property type="entry name" value="UbiA prenyltransferase"/>
    <property type="match status" value="1"/>
</dbReference>
<dbReference type="Pfam" id="PF01040">
    <property type="entry name" value="UbiA"/>
    <property type="match status" value="1"/>
</dbReference>
<feature type="transmembrane region" description="Helical" evidence="5">
    <location>
        <begin position="121"/>
        <end position="139"/>
    </location>
</feature>
<feature type="transmembrane region" description="Helical" evidence="5">
    <location>
        <begin position="26"/>
        <end position="47"/>
    </location>
</feature>
<dbReference type="InterPro" id="IPR044878">
    <property type="entry name" value="UbiA_sf"/>
</dbReference>
<feature type="transmembrane region" description="Helical" evidence="5">
    <location>
        <begin position="145"/>
        <end position="164"/>
    </location>
</feature>
<comment type="caution">
    <text evidence="6">The sequence shown here is derived from an EMBL/GenBank/DDBJ whole genome shotgun (WGS) entry which is preliminary data.</text>
</comment>
<dbReference type="InterPro" id="IPR050475">
    <property type="entry name" value="Prenyltransferase_related"/>
</dbReference>
<dbReference type="Gene3D" id="1.20.120.1780">
    <property type="entry name" value="UbiA prenyltransferase"/>
    <property type="match status" value="1"/>
</dbReference>
<dbReference type="PANTHER" id="PTHR42723">
    <property type="entry name" value="CHLOROPHYLL SYNTHASE"/>
    <property type="match status" value="1"/>
</dbReference>
<reference evidence="6" key="1">
    <citation type="journal article" date="2015" name="Nature">
        <title>Complex archaea that bridge the gap between prokaryotes and eukaryotes.</title>
        <authorList>
            <person name="Spang A."/>
            <person name="Saw J.H."/>
            <person name="Jorgensen S.L."/>
            <person name="Zaremba-Niedzwiedzka K."/>
            <person name="Martijn J."/>
            <person name="Lind A.E."/>
            <person name="van Eijk R."/>
            <person name="Schleper C."/>
            <person name="Guy L."/>
            <person name="Ettema T.J."/>
        </authorList>
    </citation>
    <scope>NUCLEOTIDE SEQUENCE</scope>
</reference>
<name>A0A0F9JH36_9ZZZZ</name>
<evidence type="ECO:0000256" key="2">
    <source>
        <dbReference type="ARBA" id="ARBA00022692"/>
    </source>
</evidence>
<feature type="transmembrane region" description="Helical" evidence="5">
    <location>
        <begin position="67"/>
        <end position="86"/>
    </location>
</feature>
<gene>
    <name evidence="6" type="ORF">LCGC14_1453590</name>
</gene>
<evidence type="ECO:0000256" key="3">
    <source>
        <dbReference type="ARBA" id="ARBA00022989"/>
    </source>
</evidence>
<sequence length="273" mass="30990">VALFGCIGLFVSGIIADDLKWFQIEFLIAFLVVFISASGAFALNDYFDYEVDKINNRIDRPLVTGLLSRKVALYIAIVFLIIVIFLSILLSFVAMILILTSVPLFYLYSMGLKKKWFLKNFLIAFSYMATIILGSLIIDSNLEPITIYFAVMAFIVGLANEIMFDIADVKGDNAKGIHTVSTKFGIKKAVKISVFLYVVIIVLDPLPFILYIDHRLYLDYLFLILILVPVSLYIFFSYSLLKSQSRENILAWKTRVFIIMQFGTISYLIGVLI</sequence>
<comment type="subcellular location">
    <subcellularLocation>
        <location evidence="1">Membrane</location>
        <topology evidence="1">Multi-pass membrane protein</topology>
    </subcellularLocation>
</comment>
<feature type="transmembrane region" description="Helical" evidence="5">
    <location>
        <begin position="194"/>
        <end position="212"/>
    </location>
</feature>
<dbReference type="InterPro" id="IPR000537">
    <property type="entry name" value="UbiA_prenyltransferase"/>
</dbReference>
<dbReference type="AlphaFoldDB" id="A0A0F9JH36"/>
<dbReference type="GO" id="GO:0016765">
    <property type="term" value="F:transferase activity, transferring alkyl or aryl (other than methyl) groups"/>
    <property type="evidence" value="ECO:0007669"/>
    <property type="project" value="InterPro"/>
</dbReference>
<feature type="transmembrane region" description="Helical" evidence="5">
    <location>
        <begin position="252"/>
        <end position="272"/>
    </location>
</feature>
<dbReference type="EMBL" id="LAZR01010036">
    <property type="protein sequence ID" value="KKM69169.1"/>
    <property type="molecule type" value="Genomic_DNA"/>
</dbReference>
<accession>A0A0F9JH36</accession>
<feature type="transmembrane region" description="Helical" evidence="5">
    <location>
        <begin position="218"/>
        <end position="240"/>
    </location>
</feature>
<proteinExistence type="predicted"/>
<evidence type="ECO:0000313" key="6">
    <source>
        <dbReference type="EMBL" id="KKM69169.1"/>
    </source>
</evidence>
<evidence type="ECO:0008006" key="7">
    <source>
        <dbReference type="Google" id="ProtNLM"/>
    </source>
</evidence>
<keyword evidence="4 5" id="KW-0472">Membrane</keyword>
<dbReference type="GO" id="GO:0016020">
    <property type="term" value="C:membrane"/>
    <property type="evidence" value="ECO:0007669"/>
    <property type="project" value="UniProtKB-SubCell"/>
</dbReference>
<evidence type="ECO:0000256" key="5">
    <source>
        <dbReference type="SAM" id="Phobius"/>
    </source>
</evidence>